<sequence length="192" mass="19786">MKLFGKKRASKGFTLVEMIVVVAIIAIVAAIVLPKLLGNTNAARATLLTRTSNSIAQAVNLIAMECGVSTVVSGSVLPASGRNMADVLFEGRSAVAPAKQACYDAANVIPMRDSVARSGTGWEVSGFPITVTGGGGNKFSIAYANVPNEVVLPAAKPYTAGMTTLAASDTTSDVVNYSVESAGTRTLTFKLN</sequence>
<dbReference type="EMBL" id="CP115542">
    <property type="protein sequence ID" value="WNH54793.1"/>
    <property type="molecule type" value="Genomic_DNA"/>
</dbReference>
<evidence type="ECO:0000313" key="3">
    <source>
        <dbReference type="Proteomes" id="UP001302072"/>
    </source>
</evidence>
<proteinExistence type="predicted"/>
<keyword evidence="1" id="KW-0472">Membrane</keyword>
<keyword evidence="1" id="KW-0812">Transmembrane</keyword>
<keyword evidence="2" id="KW-0614">Plasmid</keyword>
<dbReference type="InterPro" id="IPR045584">
    <property type="entry name" value="Pilin-like"/>
</dbReference>
<dbReference type="SUPFAM" id="SSF54523">
    <property type="entry name" value="Pili subunits"/>
    <property type="match status" value="1"/>
</dbReference>
<reference evidence="2 3" key="1">
    <citation type="submission" date="2022-12" db="EMBL/GenBank/DDBJ databases">
        <title>Two new species, Stenotrophomonas aracearum and Stenotrophomonas oahuensis, isolated from Anthurium (Araceae family) in Hawaii.</title>
        <authorList>
            <person name="Chunag S.C."/>
            <person name="Dobhal S."/>
            <person name="Alvarez A."/>
            <person name="Arif M."/>
        </authorList>
    </citation>
    <scope>NUCLEOTIDE SEQUENCE [LARGE SCALE GENOMIC DNA]</scope>
    <source>
        <strain evidence="2 3">A5586</strain>
        <plasmid evidence="2 3">pST01</plasmid>
    </source>
</reference>
<dbReference type="Pfam" id="PF07963">
    <property type="entry name" value="N_methyl"/>
    <property type="match status" value="1"/>
</dbReference>
<protein>
    <submittedName>
        <fullName evidence="2">Prepilin-type N-terminal cleavage/methylation domain-containing protein</fullName>
    </submittedName>
</protein>
<dbReference type="RefSeq" id="WP_311193870.1">
    <property type="nucleotide sequence ID" value="NZ_CP115542.1"/>
</dbReference>
<dbReference type="NCBIfam" id="TIGR02532">
    <property type="entry name" value="IV_pilin_GFxxxE"/>
    <property type="match status" value="1"/>
</dbReference>
<dbReference type="InterPro" id="IPR012902">
    <property type="entry name" value="N_methyl_site"/>
</dbReference>
<keyword evidence="3" id="KW-1185">Reference proteome</keyword>
<dbReference type="PROSITE" id="PS00409">
    <property type="entry name" value="PROKAR_NTER_METHYL"/>
    <property type="match status" value="1"/>
</dbReference>
<dbReference type="Gene3D" id="3.30.700.10">
    <property type="entry name" value="Glycoprotein, Type 4 Pilin"/>
    <property type="match status" value="1"/>
</dbReference>
<feature type="transmembrane region" description="Helical" evidence="1">
    <location>
        <begin position="12"/>
        <end position="33"/>
    </location>
</feature>
<gene>
    <name evidence="2" type="ORF">PDM29_20835</name>
</gene>
<keyword evidence="1" id="KW-1133">Transmembrane helix</keyword>
<evidence type="ECO:0000256" key="1">
    <source>
        <dbReference type="SAM" id="Phobius"/>
    </source>
</evidence>
<name>A0ABY9YUX1_9GAMM</name>
<geneLocation type="plasmid" evidence="2 3">
    <name>pST01</name>
</geneLocation>
<dbReference type="Proteomes" id="UP001302072">
    <property type="component" value="Plasmid pST01"/>
</dbReference>
<evidence type="ECO:0000313" key="2">
    <source>
        <dbReference type="EMBL" id="WNH54793.1"/>
    </source>
</evidence>
<organism evidence="2 3">
    <name type="scientific">Stenotrophomonas oahuensis</name>
    <dbReference type="NCBI Taxonomy" id="3003271"/>
    <lineage>
        <taxon>Bacteria</taxon>
        <taxon>Pseudomonadati</taxon>
        <taxon>Pseudomonadota</taxon>
        <taxon>Gammaproteobacteria</taxon>
        <taxon>Lysobacterales</taxon>
        <taxon>Lysobacteraceae</taxon>
        <taxon>Stenotrophomonas</taxon>
    </lineage>
</organism>
<accession>A0ABY9YUX1</accession>